<protein>
    <submittedName>
        <fullName evidence="2">Uncharacterized protein</fullName>
    </submittedName>
</protein>
<dbReference type="Proteomes" id="UP001304895">
    <property type="component" value="Unassembled WGS sequence"/>
</dbReference>
<evidence type="ECO:0000313" key="3">
    <source>
        <dbReference type="Proteomes" id="UP001304895"/>
    </source>
</evidence>
<dbReference type="AlphaFoldDB" id="A0AAN6UR69"/>
<accession>A0AAN6UR69</accession>
<sequence length="63" mass="6925">MHINPVPTATPPGRKPAMMNRRRQGTPQSAANEGATVRRASTDGSSHLAKYWSTRGPSRTFEF</sequence>
<comment type="caution">
    <text evidence="2">The sequence shown here is derived from an EMBL/GenBank/DDBJ whole genome shotgun (WGS) entry which is preliminary data.</text>
</comment>
<gene>
    <name evidence="2" type="ORF">BT67DRAFT_438804</name>
</gene>
<name>A0AAN6UR69_9PEZI</name>
<reference evidence="2" key="2">
    <citation type="submission" date="2023-05" db="EMBL/GenBank/DDBJ databases">
        <authorList>
            <consortium name="Lawrence Berkeley National Laboratory"/>
            <person name="Steindorff A."/>
            <person name="Hensen N."/>
            <person name="Bonometti L."/>
            <person name="Westerberg I."/>
            <person name="Brannstrom I.O."/>
            <person name="Guillou S."/>
            <person name="Cros-Aarteil S."/>
            <person name="Calhoun S."/>
            <person name="Haridas S."/>
            <person name="Kuo A."/>
            <person name="Mondo S."/>
            <person name="Pangilinan J."/>
            <person name="Riley R."/>
            <person name="Labutti K."/>
            <person name="Andreopoulos B."/>
            <person name="Lipzen A."/>
            <person name="Chen C."/>
            <person name="Yanf M."/>
            <person name="Daum C."/>
            <person name="Ng V."/>
            <person name="Clum A."/>
            <person name="Ohm R."/>
            <person name="Martin F."/>
            <person name="Silar P."/>
            <person name="Natvig D."/>
            <person name="Lalanne C."/>
            <person name="Gautier V."/>
            <person name="Ament-Velasquez S.L."/>
            <person name="Kruys A."/>
            <person name="Hutchinson M.I."/>
            <person name="Powell A.J."/>
            <person name="Barry K."/>
            <person name="Miller A.N."/>
            <person name="Grigoriev I.V."/>
            <person name="Debuchy R."/>
            <person name="Gladieux P."/>
            <person name="Thoren M.H."/>
            <person name="Johannesson H."/>
        </authorList>
    </citation>
    <scope>NUCLEOTIDE SEQUENCE</scope>
    <source>
        <strain evidence="2">CBS 123565</strain>
    </source>
</reference>
<evidence type="ECO:0000256" key="1">
    <source>
        <dbReference type="SAM" id="MobiDB-lite"/>
    </source>
</evidence>
<evidence type="ECO:0000313" key="2">
    <source>
        <dbReference type="EMBL" id="KAK4137548.1"/>
    </source>
</evidence>
<organism evidence="2 3">
    <name type="scientific">Trichocladium antarcticum</name>
    <dbReference type="NCBI Taxonomy" id="1450529"/>
    <lineage>
        <taxon>Eukaryota</taxon>
        <taxon>Fungi</taxon>
        <taxon>Dikarya</taxon>
        <taxon>Ascomycota</taxon>
        <taxon>Pezizomycotina</taxon>
        <taxon>Sordariomycetes</taxon>
        <taxon>Sordariomycetidae</taxon>
        <taxon>Sordariales</taxon>
        <taxon>Chaetomiaceae</taxon>
        <taxon>Trichocladium</taxon>
    </lineage>
</organism>
<feature type="region of interest" description="Disordered" evidence="1">
    <location>
        <begin position="1"/>
        <end position="63"/>
    </location>
</feature>
<keyword evidence="3" id="KW-1185">Reference proteome</keyword>
<reference evidence="2" key="1">
    <citation type="journal article" date="2023" name="Mol. Phylogenet. Evol.">
        <title>Genome-scale phylogeny and comparative genomics of the fungal order Sordariales.</title>
        <authorList>
            <person name="Hensen N."/>
            <person name="Bonometti L."/>
            <person name="Westerberg I."/>
            <person name="Brannstrom I.O."/>
            <person name="Guillou S."/>
            <person name="Cros-Aarteil S."/>
            <person name="Calhoun S."/>
            <person name="Haridas S."/>
            <person name="Kuo A."/>
            <person name="Mondo S."/>
            <person name="Pangilinan J."/>
            <person name="Riley R."/>
            <person name="LaButti K."/>
            <person name="Andreopoulos B."/>
            <person name="Lipzen A."/>
            <person name="Chen C."/>
            <person name="Yan M."/>
            <person name="Daum C."/>
            <person name="Ng V."/>
            <person name="Clum A."/>
            <person name="Steindorff A."/>
            <person name="Ohm R.A."/>
            <person name="Martin F."/>
            <person name="Silar P."/>
            <person name="Natvig D.O."/>
            <person name="Lalanne C."/>
            <person name="Gautier V."/>
            <person name="Ament-Velasquez S.L."/>
            <person name="Kruys A."/>
            <person name="Hutchinson M.I."/>
            <person name="Powell A.J."/>
            <person name="Barry K."/>
            <person name="Miller A.N."/>
            <person name="Grigoriev I.V."/>
            <person name="Debuchy R."/>
            <person name="Gladieux P."/>
            <person name="Hiltunen Thoren M."/>
            <person name="Johannesson H."/>
        </authorList>
    </citation>
    <scope>NUCLEOTIDE SEQUENCE</scope>
    <source>
        <strain evidence="2">CBS 123565</strain>
    </source>
</reference>
<dbReference type="EMBL" id="MU853402">
    <property type="protein sequence ID" value="KAK4137548.1"/>
    <property type="molecule type" value="Genomic_DNA"/>
</dbReference>
<proteinExistence type="predicted"/>